<accession>A0A316J4W1</accession>
<sequence length="338" mass="37820">MKKSILKRMADVEARSENGAREQLADKAANPLTARRHSSPVISNVGRALTQLTEDSIVTLDPHKIERSPFVDRFEADAEANEELEALKLSISSEGQKIPVLVRPHPSKNGYYQLAYGYRRLAAIKTLNQERRTEALKVKAYVRALTDRQLIEEQSLENGVRENLTWIEQAMWALQLKSVGLTQRAICPILGLTEAAISHFGKVTAAIPDDIIYAIGRAKSVGRPKWTSLAELMAIDGKINVARQLIKTSEFLAADSQTRFSKVFEAVKDVKTQQKDAPAVKSWRSKDNSITLIMNQRAKRVAIELTDANARPFSDWLSTSLDRLYDEFQLSSNTQTGD</sequence>
<feature type="region of interest" description="Disordered" evidence="2">
    <location>
        <begin position="13"/>
        <end position="36"/>
    </location>
</feature>
<dbReference type="InterPro" id="IPR017819">
    <property type="entry name" value="Plasmid_partition_RepB"/>
</dbReference>
<evidence type="ECO:0000313" key="4">
    <source>
        <dbReference type="EMBL" id="PWL16426.1"/>
    </source>
</evidence>
<dbReference type="PANTHER" id="PTHR33375:SF1">
    <property type="entry name" value="CHROMOSOME-PARTITIONING PROTEIN PARB-RELATED"/>
    <property type="match status" value="1"/>
</dbReference>
<dbReference type="InterPro" id="IPR037972">
    <property type="entry name" value="RepB_N"/>
</dbReference>
<dbReference type="OrthoDB" id="7908920at2"/>
<dbReference type="AlphaFoldDB" id="A0A316J4W1"/>
<reference evidence="4 5" key="1">
    <citation type="submission" date="2018-05" db="EMBL/GenBank/DDBJ databases">
        <title>Comparative genomic sequence analysis between strain HN4 and CCM 8460T (Falsochrobactrum ovis) will provide more evidence to prove that HN4 is a new species of Falsochrobactrum.</title>
        <authorList>
            <person name="Lyu W."/>
            <person name="Sun L."/>
            <person name="Yao L."/>
        </authorList>
    </citation>
    <scope>NUCLEOTIDE SEQUENCE [LARGE SCALE GENOMIC DNA]</scope>
    <source>
        <strain evidence="4 5">HN4</strain>
    </source>
</reference>
<dbReference type="InterPro" id="IPR011111">
    <property type="entry name" value="Plasmid_RepB"/>
</dbReference>
<feature type="compositionally biased region" description="Basic and acidic residues" evidence="2">
    <location>
        <begin position="13"/>
        <end position="25"/>
    </location>
</feature>
<dbReference type="Pfam" id="PF02195">
    <property type="entry name" value="ParB_N"/>
    <property type="match status" value="1"/>
</dbReference>
<dbReference type="PANTHER" id="PTHR33375">
    <property type="entry name" value="CHROMOSOME-PARTITIONING PROTEIN PARB-RELATED"/>
    <property type="match status" value="1"/>
</dbReference>
<evidence type="ECO:0000256" key="2">
    <source>
        <dbReference type="SAM" id="MobiDB-lite"/>
    </source>
</evidence>
<dbReference type="RefSeq" id="WP_109707926.1">
    <property type="nucleotide sequence ID" value="NZ_QGDB01000010.1"/>
</dbReference>
<dbReference type="Pfam" id="PF07506">
    <property type="entry name" value="RepB"/>
    <property type="match status" value="1"/>
</dbReference>
<organism evidence="4 5">
    <name type="scientific">Falsochrobactrum shanghaiense</name>
    <dbReference type="NCBI Taxonomy" id="2201899"/>
    <lineage>
        <taxon>Bacteria</taxon>
        <taxon>Pseudomonadati</taxon>
        <taxon>Pseudomonadota</taxon>
        <taxon>Alphaproteobacteria</taxon>
        <taxon>Hyphomicrobiales</taxon>
        <taxon>Brucellaceae</taxon>
        <taxon>Falsochrobactrum</taxon>
    </lineage>
</organism>
<evidence type="ECO:0000256" key="1">
    <source>
        <dbReference type="ARBA" id="ARBA00006295"/>
    </source>
</evidence>
<dbReference type="GO" id="GO:0003677">
    <property type="term" value="F:DNA binding"/>
    <property type="evidence" value="ECO:0007669"/>
    <property type="project" value="InterPro"/>
</dbReference>
<protein>
    <submittedName>
        <fullName evidence="4">Plasmid partitioning protein RepB</fullName>
    </submittedName>
</protein>
<evidence type="ECO:0000259" key="3">
    <source>
        <dbReference type="SMART" id="SM00470"/>
    </source>
</evidence>
<dbReference type="InterPro" id="IPR050336">
    <property type="entry name" value="Chromosome_partition/occlusion"/>
</dbReference>
<dbReference type="NCBIfam" id="TIGR00180">
    <property type="entry name" value="parB_part"/>
    <property type="match status" value="1"/>
</dbReference>
<evidence type="ECO:0000313" key="5">
    <source>
        <dbReference type="Proteomes" id="UP000245865"/>
    </source>
</evidence>
<dbReference type="SMART" id="SM00470">
    <property type="entry name" value="ParB"/>
    <property type="match status" value="1"/>
</dbReference>
<comment type="similarity">
    <text evidence="1">Belongs to the ParB family.</text>
</comment>
<gene>
    <name evidence="4" type="primary">repB</name>
    <name evidence="4" type="ORF">DKP76_17295</name>
</gene>
<dbReference type="Gene3D" id="1.10.10.2830">
    <property type="match status" value="1"/>
</dbReference>
<dbReference type="SUPFAM" id="SSF110849">
    <property type="entry name" value="ParB/Sulfiredoxin"/>
    <property type="match status" value="1"/>
</dbReference>
<dbReference type="InterPro" id="IPR036086">
    <property type="entry name" value="ParB/Sulfiredoxin_sf"/>
</dbReference>
<dbReference type="Gene3D" id="3.90.1530.30">
    <property type="match status" value="1"/>
</dbReference>
<dbReference type="GO" id="GO:0005694">
    <property type="term" value="C:chromosome"/>
    <property type="evidence" value="ECO:0007669"/>
    <property type="project" value="TreeGrafter"/>
</dbReference>
<comment type="caution">
    <text evidence="4">The sequence shown here is derived from an EMBL/GenBank/DDBJ whole genome shotgun (WGS) entry which is preliminary data.</text>
</comment>
<dbReference type="InterPro" id="IPR004437">
    <property type="entry name" value="ParB/RepB/Spo0J"/>
</dbReference>
<feature type="domain" description="ParB-like N-terminal" evidence="3">
    <location>
        <begin position="58"/>
        <end position="159"/>
    </location>
</feature>
<dbReference type="InterPro" id="IPR003115">
    <property type="entry name" value="ParB_N"/>
</dbReference>
<dbReference type="SUPFAM" id="SSF109709">
    <property type="entry name" value="KorB DNA-binding domain-like"/>
    <property type="match status" value="1"/>
</dbReference>
<name>A0A316J4W1_9HYPH</name>
<keyword evidence="5" id="KW-1185">Reference proteome</keyword>
<dbReference type="NCBIfam" id="TIGR03454">
    <property type="entry name" value="partition_RepB"/>
    <property type="match status" value="1"/>
</dbReference>
<dbReference type="Proteomes" id="UP000245865">
    <property type="component" value="Unassembled WGS sequence"/>
</dbReference>
<dbReference type="EMBL" id="QGDB01000010">
    <property type="protein sequence ID" value="PWL16426.1"/>
    <property type="molecule type" value="Genomic_DNA"/>
</dbReference>
<proteinExistence type="inferred from homology"/>
<dbReference type="GO" id="GO:0007059">
    <property type="term" value="P:chromosome segregation"/>
    <property type="evidence" value="ECO:0007669"/>
    <property type="project" value="TreeGrafter"/>
</dbReference>
<dbReference type="CDD" id="cd16405">
    <property type="entry name" value="RepB_like_N"/>
    <property type="match status" value="1"/>
</dbReference>